<dbReference type="AlphaFoldDB" id="A0AAN7P233"/>
<sequence length="785" mass="88415">MGKKVKKTRWRTLTLNGHQSDSEESCSKSNNQRKYSKFFYSSHSSPVRKFQNDNSNKTTRSNSTTSEQKTTFNEDEYTRITTPRQDVLFKKGYLNKPKSYQTQTSTGTCSTANSTSTCTPDHQSADGTEGTDLEYESQLVFPNGFIDHNGIYYINSFEPFPFVVYNAPICYPEYPRTKRCSTDSLTESVSPHNEESGATNVSNQPSDEPSITEEPRRQKKKRRRKISRSKSITSQESTDSGEVFKTEDETTKSNDAQNLLLQSLTKTYSLKPDAEEFVPRNLRAVEAIPYDANVQFVNIQPNFIPVPFINNVGELQRPPLVALNFIPTEPKLYPTYINVIPNAEYAESSTIEEAGEVGVDDKKNKSDIDIAKIVLKLEEAAKQQNKRPGFKNRSGFSRQRFNRFRNDKAKISEVDEKPIEPVGWGPKKHVDVISSSTRLNGDCSNAQRIRRTKTGIVASEKKVEVKAAPSAAPSPAREPRKPNQWISVSSRKKRRNKNATGDDTAQPDDAEDETFVQNDDLFESFDVNLLVDVVPPSQVNANEDLSSVSPPVHVAEVVFEPEPVLESTEKVKTVPTDVHLIKKKKKVQKILVKKVMVTDMPLPQEAKVTEPIRVITTPEVVTEVPTSEVPEPEVPTPEVPTTNTEPSTTKVPEIPPTNPVPEVPPETKTTEKKKKKKKKSLQTQQSVSSSNTTLNGDDSYDFLIENSALEEFDQKTNVEVSFELDRIIQKSMYTHLEEKMKSLNLSLNDEFFKAAVKEKSPAEELQASTSKFGLFQDKAFRLNRY</sequence>
<feature type="compositionally biased region" description="Pro residues" evidence="1">
    <location>
        <begin position="653"/>
        <end position="664"/>
    </location>
</feature>
<feature type="compositionally biased region" description="Low complexity" evidence="1">
    <location>
        <begin position="52"/>
        <end position="66"/>
    </location>
</feature>
<keyword evidence="3" id="KW-1185">Reference proteome</keyword>
<feature type="compositionally biased region" description="Low complexity" evidence="1">
    <location>
        <begin position="466"/>
        <end position="475"/>
    </location>
</feature>
<feature type="compositionally biased region" description="Basic and acidic residues" evidence="1">
    <location>
        <begin position="242"/>
        <end position="252"/>
    </location>
</feature>
<feature type="compositionally biased region" description="Polar residues" evidence="1">
    <location>
        <begin position="182"/>
        <end position="209"/>
    </location>
</feature>
<feature type="region of interest" description="Disordered" evidence="1">
    <location>
        <begin position="182"/>
        <end position="252"/>
    </location>
</feature>
<feature type="compositionally biased region" description="Low complexity" evidence="1">
    <location>
        <begin position="681"/>
        <end position="695"/>
    </location>
</feature>
<accession>A0AAN7P233</accession>
<feature type="region of interest" description="Disordered" evidence="1">
    <location>
        <begin position="1"/>
        <end position="74"/>
    </location>
</feature>
<name>A0AAN7P233_9COLE</name>
<feature type="compositionally biased region" description="Basic residues" evidence="1">
    <location>
        <begin position="1"/>
        <end position="10"/>
    </location>
</feature>
<evidence type="ECO:0000313" key="2">
    <source>
        <dbReference type="EMBL" id="KAK4878770.1"/>
    </source>
</evidence>
<feature type="compositionally biased region" description="Low complexity" evidence="1">
    <location>
        <begin position="639"/>
        <end position="652"/>
    </location>
</feature>
<feature type="compositionally biased region" description="Basic residues" evidence="1">
    <location>
        <begin position="671"/>
        <end position="680"/>
    </location>
</feature>
<feature type="compositionally biased region" description="Low complexity" evidence="1">
    <location>
        <begin position="104"/>
        <end position="119"/>
    </location>
</feature>
<feature type="region of interest" description="Disordered" evidence="1">
    <location>
        <begin position="439"/>
        <end position="511"/>
    </location>
</feature>
<dbReference type="Proteomes" id="UP001353858">
    <property type="component" value="Unassembled WGS sequence"/>
</dbReference>
<protein>
    <submittedName>
        <fullName evidence="2">Uncharacterized protein</fullName>
    </submittedName>
</protein>
<feature type="region of interest" description="Disordered" evidence="1">
    <location>
        <begin position="99"/>
        <end position="129"/>
    </location>
</feature>
<feature type="compositionally biased region" description="Basic and acidic residues" evidence="1">
    <location>
        <begin position="404"/>
        <end position="419"/>
    </location>
</feature>
<reference evidence="3" key="1">
    <citation type="submission" date="2023-01" db="EMBL/GenBank/DDBJ databases">
        <title>Key to firefly adult light organ development and bioluminescence: homeobox transcription factors regulate luciferase expression and transportation to peroxisome.</title>
        <authorList>
            <person name="Fu X."/>
        </authorList>
    </citation>
    <scope>NUCLEOTIDE SEQUENCE [LARGE SCALE GENOMIC DNA]</scope>
</reference>
<evidence type="ECO:0000313" key="3">
    <source>
        <dbReference type="Proteomes" id="UP001353858"/>
    </source>
</evidence>
<feature type="compositionally biased region" description="Basic residues" evidence="1">
    <location>
        <begin position="217"/>
        <end position="228"/>
    </location>
</feature>
<dbReference type="EMBL" id="JARPUR010000004">
    <property type="protein sequence ID" value="KAK4878770.1"/>
    <property type="molecule type" value="Genomic_DNA"/>
</dbReference>
<organism evidence="2 3">
    <name type="scientific">Aquatica leii</name>
    <dbReference type="NCBI Taxonomy" id="1421715"/>
    <lineage>
        <taxon>Eukaryota</taxon>
        <taxon>Metazoa</taxon>
        <taxon>Ecdysozoa</taxon>
        <taxon>Arthropoda</taxon>
        <taxon>Hexapoda</taxon>
        <taxon>Insecta</taxon>
        <taxon>Pterygota</taxon>
        <taxon>Neoptera</taxon>
        <taxon>Endopterygota</taxon>
        <taxon>Coleoptera</taxon>
        <taxon>Polyphaga</taxon>
        <taxon>Elateriformia</taxon>
        <taxon>Elateroidea</taxon>
        <taxon>Lampyridae</taxon>
        <taxon>Luciolinae</taxon>
        <taxon>Aquatica</taxon>
    </lineage>
</organism>
<comment type="caution">
    <text evidence="2">The sequence shown here is derived from an EMBL/GenBank/DDBJ whole genome shotgun (WGS) entry which is preliminary data.</text>
</comment>
<feature type="region of interest" description="Disordered" evidence="1">
    <location>
        <begin position="384"/>
        <end position="425"/>
    </location>
</feature>
<proteinExistence type="predicted"/>
<gene>
    <name evidence="2" type="ORF">RN001_011276</name>
</gene>
<evidence type="ECO:0000256" key="1">
    <source>
        <dbReference type="SAM" id="MobiDB-lite"/>
    </source>
</evidence>
<feature type="region of interest" description="Disordered" evidence="1">
    <location>
        <begin position="623"/>
        <end position="698"/>
    </location>
</feature>